<dbReference type="PANTHER" id="PTHR30348:SF13">
    <property type="entry name" value="UPF0759 PROTEIN YUNF"/>
    <property type="match status" value="1"/>
</dbReference>
<dbReference type="EMBL" id="FOHA01000019">
    <property type="protein sequence ID" value="SES02926.1"/>
    <property type="molecule type" value="Genomic_DNA"/>
</dbReference>
<dbReference type="OrthoDB" id="9780310at2"/>
<dbReference type="Pfam" id="PF01904">
    <property type="entry name" value="DUF72"/>
    <property type="match status" value="1"/>
</dbReference>
<accession>A0A1H9U0F4</accession>
<dbReference type="AlphaFoldDB" id="A0A1H9U0F4"/>
<evidence type="ECO:0000313" key="2">
    <source>
        <dbReference type="Proteomes" id="UP000198948"/>
    </source>
</evidence>
<evidence type="ECO:0000313" key="1">
    <source>
        <dbReference type="EMBL" id="SES02926.1"/>
    </source>
</evidence>
<dbReference type="Proteomes" id="UP000198948">
    <property type="component" value="Unassembled WGS sequence"/>
</dbReference>
<sequence length="280" mass="32339">MIEIGLVGWSGHDTLYISKKNQLMDYCSHFPLVEIDTSFYGIPKKSTIKQWVEQTPATFKFILKAFQGMTKHKEWSDFYETEEEMFETYKQMLTGLLEAEKLKTILFQFPPFFACTVENVAYLKIIRKQLPKLPIAVEFRNPTWYQPAYQEKMFQLLTELQFSHVIVDQPQTPGNSVPLVPKVTIPQYTIVRLHGRNFEGWGQGKTQNWRATRTLYCYQPEEIATFAQLAAELSKVCKEVIFIFNNNSGGDAAPNAKQLQESLAIQFEGLAPRQLGLELF</sequence>
<dbReference type="Gene3D" id="3.20.20.410">
    <property type="entry name" value="Protein of unknown function UPF0759"/>
    <property type="match status" value="1"/>
</dbReference>
<protein>
    <submittedName>
        <fullName evidence="1">Uncharacterized conserved protein YecE, DUF72 family</fullName>
    </submittedName>
</protein>
<organism evidence="1 2">
    <name type="scientific">Isobaculum melis</name>
    <dbReference type="NCBI Taxonomy" id="142588"/>
    <lineage>
        <taxon>Bacteria</taxon>
        <taxon>Bacillati</taxon>
        <taxon>Bacillota</taxon>
        <taxon>Bacilli</taxon>
        <taxon>Lactobacillales</taxon>
        <taxon>Carnobacteriaceae</taxon>
        <taxon>Isobaculum</taxon>
    </lineage>
</organism>
<dbReference type="RefSeq" id="WP_092653620.1">
    <property type="nucleotide sequence ID" value="NZ_FOHA01000019.1"/>
</dbReference>
<proteinExistence type="predicted"/>
<dbReference type="InterPro" id="IPR002763">
    <property type="entry name" value="DUF72"/>
</dbReference>
<dbReference type="PANTHER" id="PTHR30348">
    <property type="entry name" value="UNCHARACTERIZED PROTEIN YECE"/>
    <property type="match status" value="1"/>
</dbReference>
<dbReference type="SUPFAM" id="SSF117396">
    <property type="entry name" value="TM1631-like"/>
    <property type="match status" value="1"/>
</dbReference>
<gene>
    <name evidence="1" type="ORF">SAMN04488559_11926</name>
</gene>
<reference evidence="1 2" key="1">
    <citation type="submission" date="2016-10" db="EMBL/GenBank/DDBJ databases">
        <authorList>
            <person name="de Groot N.N."/>
        </authorList>
    </citation>
    <scope>NUCLEOTIDE SEQUENCE [LARGE SCALE GENOMIC DNA]</scope>
    <source>
        <strain evidence="1 2">DSM 13760</strain>
    </source>
</reference>
<keyword evidence="2" id="KW-1185">Reference proteome</keyword>
<name>A0A1H9U0F4_9LACT</name>
<dbReference type="InterPro" id="IPR036520">
    <property type="entry name" value="UPF0759_sf"/>
</dbReference>